<dbReference type="EMBL" id="JANUHC010000005">
    <property type="protein sequence ID" value="MCS0630978.1"/>
    <property type="molecule type" value="Genomic_DNA"/>
</dbReference>
<accession>A0ABT2C0R9</accession>
<dbReference type="RefSeq" id="WP_259450058.1">
    <property type="nucleotide sequence ID" value="NZ_CP119520.1"/>
</dbReference>
<dbReference type="InterPro" id="IPR011250">
    <property type="entry name" value="OMP/PagP_B-barrel"/>
</dbReference>
<protein>
    <submittedName>
        <fullName evidence="9">Uncharacterized protein</fullName>
    </submittedName>
</protein>
<evidence type="ECO:0000256" key="4">
    <source>
        <dbReference type="ARBA" id="ARBA00022729"/>
    </source>
</evidence>
<name>A0ABT2C0R9_9BURK</name>
<evidence type="ECO:0000256" key="1">
    <source>
        <dbReference type="ARBA" id="ARBA00004442"/>
    </source>
</evidence>
<dbReference type="Pfam" id="PF07017">
    <property type="entry name" value="PagP"/>
    <property type="match status" value="1"/>
</dbReference>
<organism evidence="9 10">
    <name type="scientific">Telluria mixta</name>
    <dbReference type="NCBI Taxonomy" id="34071"/>
    <lineage>
        <taxon>Bacteria</taxon>
        <taxon>Pseudomonadati</taxon>
        <taxon>Pseudomonadota</taxon>
        <taxon>Betaproteobacteria</taxon>
        <taxon>Burkholderiales</taxon>
        <taxon>Oxalobacteraceae</taxon>
        <taxon>Telluria group</taxon>
        <taxon>Telluria</taxon>
    </lineage>
</organism>
<evidence type="ECO:0000313" key="10">
    <source>
        <dbReference type="Proteomes" id="UP001165263"/>
    </source>
</evidence>
<evidence type="ECO:0000256" key="6">
    <source>
        <dbReference type="ARBA" id="ARBA00023237"/>
    </source>
</evidence>
<gene>
    <name evidence="9" type="ORF">NX786_16725</name>
</gene>
<evidence type="ECO:0000313" key="9">
    <source>
        <dbReference type="EMBL" id="MCS0630978.1"/>
    </source>
</evidence>
<evidence type="ECO:0000256" key="7">
    <source>
        <dbReference type="ARBA" id="ARBA00023315"/>
    </source>
</evidence>
<reference evidence="9" key="1">
    <citation type="submission" date="2022-08" db="EMBL/GenBank/DDBJ databases">
        <title>Reclassification of Massilia species as members of the genera Telluria, Duganella, Pseudoduganella, Mokoshia gen. nov. and Zemynaea gen. nov. using orthogonal and non-orthogonal genome-based approaches.</title>
        <authorList>
            <person name="Bowman J.P."/>
        </authorList>
    </citation>
    <scope>NUCLEOTIDE SEQUENCE</scope>
    <source>
        <strain evidence="9">LMG 11547</strain>
    </source>
</reference>
<keyword evidence="3" id="KW-0808">Transferase</keyword>
<dbReference type="InterPro" id="IPR009746">
    <property type="entry name" value="LipidA_acyl_PagP"/>
</dbReference>
<keyword evidence="4 8" id="KW-0732">Signal</keyword>
<comment type="subcellular location">
    <subcellularLocation>
        <location evidence="1">Cell outer membrane</location>
    </subcellularLocation>
</comment>
<evidence type="ECO:0000256" key="8">
    <source>
        <dbReference type="SAM" id="SignalP"/>
    </source>
</evidence>
<keyword evidence="10" id="KW-1185">Reference proteome</keyword>
<evidence type="ECO:0000256" key="3">
    <source>
        <dbReference type="ARBA" id="ARBA00022679"/>
    </source>
</evidence>
<dbReference type="Proteomes" id="UP001165263">
    <property type="component" value="Unassembled WGS sequence"/>
</dbReference>
<evidence type="ECO:0000256" key="2">
    <source>
        <dbReference type="ARBA" id="ARBA00006368"/>
    </source>
</evidence>
<dbReference type="Gene3D" id="2.40.160.20">
    <property type="match status" value="1"/>
</dbReference>
<feature type="signal peptide" evidence="8">
    <location>
        <begin position="1"/>
        <end position="28"/>
    </location>
</feature>
<proteinExistence type="inferred from homology"/>
<dbReference type="SUPFAM" id="SSF56925">
    <property type="entry name" value="OMPA-like"/>
    <property type="match status" value="1"/>
</dbReference>
<sequence length="198" mass="22229">MHTPATTRHYGIRALLLLTLATAISCRADDDVADPADEPLMRTLRLDEDTPKALRWDLYFSGYAYHDRATYSKAQLRKINEMTLGGGLGRSLRDERGNESAIFVLGIRDSNERPQWMAGYAYQWMFPLKSQGGLEYGIGLSALVIRRHDWHDGRPFPAVLPIASIGGRSAQLLATYVPRLAMFKKKGNVLSLVLKFSM</sequence>
<feature type="chain" id="PRO_5047018586" evidence="8">
    <location>
        <begin position="29"/>
        <end position="198"/>
    </location>
</feature>
<evidence type="ECO:0000256" key="5">
    <source>
        <dbReference type="ARBA" id="ARBA00023136"/>
    </source>
</evidence>
<keyword evidence="6" id="KW-0998">Cell outer membrane</keyword>
<keyword evidence="7" id="KW-0012">Acyltransferase</keyword>
<comment type="caution">
    <text evidence="9">The sequence shown here is derived from an EMBL/GenBank/DDBJ whole genome shotgun (WGS) entry which is preliminary data.</text>
</comment>
<keyword evidence="5" id="KW-0472">Membrane</keyword>
<comment type="similarity">
    <text evidence="2">Belongs to the lipid A palmitoyltransferase family.</text>
</comment>